<evidence type="ECO:0000259" key="2">
    <source>
        <dbReference type="Pfam" id="PF24864"/>
    </source>
</evidence>
<feature type="region of interest" description="Disordered" evidence="1">
    <location>
        <begin position="380"/>
        <end position="424"/>
    </location>
</feature>
<dbReference type="Pfam" id="PF24864">
    <property type="entry name" value="DUF7730"/>
    <property type="match status" value="1"/>
</dbReference>
<feature type="region of interest" description="Disordered" evidence="1">
    <location>
        <begin position="1"/>
        <end position="59"/>
    </location>
</feature>
<keyword evidence="4" id="KW-1185">Reference proteome</keyword>
<accession>A0ABP0CF83</accession>
<feature type="compositionally biased region" description="Polar residues" evidence="1">
    <location>
        <begin position="33"/>
        <end position="43"/>
    </location>
</feature>
<reference evidence="3 4" key="1">
    <citation type="submission" date="2024-01" db="EMBL/GenBank/DDBJ databases">
        <authorList>
            <person name="Allen C."/>
            <person name="Tagirdzhanova G."/>
        </authorList>
    </citation>
    <scope>NUCLEOTIDE SEQUENCE [LARGE SCALE GENOMIC DNA]</scope>
</reference>
<evidence type="ECO:0000313" key="3">
    <source>
        <dbReference type="EMBL" id="CAK7229874.1"/>
    </source>
</evidence>
<comment type="caution">
    <text evidence="3">The sequence shown here is derived from an EMBL/GenBank/DDBJ whole genome shotgun (WGS) entry which is preliminary data.</text>
</comment>
<name>A0ABP0CF83_9PEZI</name>
<protein>
    <recommendedName>
        <fullName evidence="2">DUF7730 domain-containing protein</fullName>
    </recommendedName>
</protein>
<feature type="compositionally biased region" description="Low complexity" evidence="1">
    <location>
        <begin position="136"/>
        <end position="150"/>
    </location>
</feature>
<feature type="region of interest" description="Disordered" evidence="1">
    <location>
        <begin position="84"/>
        <end position="160"/>
    </location>
</feature>
<feature type="compositionally biased region" description="Low complexity" evidence="1">
    <location>
        <begin position="18"/>
        <end position="32"/>
    </location>
</feature>
<feature type="compositionally biased region" description="Basic and acidic residues" evidence="1">
    <location>
        <begin position="405"/>
        <end position="414"/>
    </location>
</feature>
<proteinExistence type="predicted"/>
<dbReference type="PANTHER" id="PTHR38790">
    <property type="entry name" value="2EXR DOMAIN-CONTAINING PROTEIN-RELATED"/>
    <property type="match status" value="1"/>
</dbReference>
<organism evidence="3 4">
    <name type="scientific">Sporothrix eucalyptigena</name>
    <dbReference type="NCBI Taxonomy" id="1812306"/>
    <lineage>
        <taxon>Eukaryota</taxon>
        <taxon>Fungi</taxon>
        <taxon>Dikarya</taxon>
        <taxon>Ascomycota</taxon>
        <taxon>Pezizomycotina</taxon>
        <taxon>Sordariomycetes</taxon>
        <taxon>Sordariomycetidae</taxon>
        <taxon>Ophiostomatales</taxon>
        <taxon>Ophiostomataceae</taxon>
        <taxon>Sporothrix</taxon>
    </lineage>
</organism>
<evidence type="ECO:0000256" key="1">
    <source>
        <dbReference type="SAM" id="MobiDB-lite"/>
    </source>
</evidence>
<feature type="domain" description="DUF7730" evidence="2">
    <location>
        <begin position="261"/>
        <end position="339"/>
    </location>
</feature>
<dbReference type="InterPro" id="IPR056632">
    <property type="entry name" value="DUF7730"/>
</dbReference>
<dbReference type="EMBL" id="CAWUHD010000089">
    <property type="protein sequence ID" value="CAK7229874.1"/>
    <property type="molecule type" value="Genomic_DNA"/>
</dbReference>
<sequence>MQSRQRSRAQPPLLEHFTAATAPVAASPTTSTDGPASSTSVSQLPPPAQPANPQDGSLFFTRLPSEIRRMIYVEVWRTYGSDGYEGDDNGDGHESSHPHPGSTPRGGLSPHITAAISPSKTWMTSPLPGSGGGGSSSRSDGGTDDQQQQQRASLSPPWTRQIRGFTSAPCFLAVDDDEDRDIETHGSRTRHPPEADDVRPARLAAAHTADLDAAANSNGNSIWQGGADQQSDLLENATTSARQRQAPSSSTWRARWNSPWLGHWACEEYFTGAAKSGESSSRTASQSDAAVRSEDHRRRRPPLRRPYLPILMTCRRAYVEGIDLLYSTLTFQFTEMATAEGFLERWPCVSSVRLVMHLSTSLLDFYRHADDDDQGIITAGATSTTVPNDDDNDRGPGAVTIGTFPRHDDERDRGLGGSSPDSTVRGTVVNARNNAWQRLCAGLNPERLPNLRRLHVWVEAHDLRGWHKAAAEKRLFAKLLEAGGSGSGDVRRRLTADNFVLYLPTLPVDVKTRGLPGCYLGEEETTEENKDPNVDDRDRQGLPCTIVRTERPDYWDVHLNMRPVFVNRRMSIGSRVAALRRAGFL</sequence>
<feature type="region of interest" description="Disordered" evidence="1">
    <location>
        <begin position="275"/>
        <end position="299"/>
    </location>
</feature>
<feature type="compositionally biased region" description="Polar residues" evidence="1">
    <location>
        <begin position="277"/>
        <end position="288"/>
    </location>
</feature>
<evidence type="ECO:0000313" key="4">
    <source>
        <dbReference type="Proteomes" id="UP001642482"/>
    </source>
</evidence>
<gene>
    <name evidence="3" type="ORF">SEUCBS140593_007393</name>
</gene>
<dbReference type="Proteomes" id="UP001642482">
    <property type="component" value="Unassembled WGS sequence"/>
</dbReference>